<dbReference type="PANTHER" id="PTHR34976">
    <property type="entry name" value="RIBONUCLEASE YQCG-RELATED"/>
    <property type="match status" value="1"/>
</dbReference>
<dbReference type="PROSITE" id="PS51756">
    <property type="entry name" value="LXG"/>
    <property type="match status" value="1"/>
</dbReference>
<evidence type="ECO:0000313" key="3">
    <source>
        <dbReference type="EMBL" id="GGC85001.1"/>
    </source>
</evidence>
<dbReference type="EMBL" id="BMKI01000002">
    <property type="protein sequence ID" value="GGC85001.1"/>
    <property type="molecule type" value="Genomic_DNA"/>
</dbReference>
<dbReference type="InterPro" id="IPR006829">
    <property type="entry name" value="LXG_dom"/>
</dbReference>
<comment type="caution">
    <text evidence="3">The sequence shown here is derived from an EMBL/GenBank/DDBJ whole genome shotgun (WGS) entry which is preliminary data.</text>
</comment>
<name>A0ABQ1NXG5_9ENTE</name>
<evidence type="ECO:0000259" key="2">
    <source>
        <dbReference type="PROSITE" id="PS51756"/>
    </source>
</evidence>
<feature type="domain" description="LXG" evidence="2">
    <location>
        <begin position="1"/>
        <end position="218"/>
    </location>
</feature>
<dbReference type="PANTHER" id="PTHR34976:SF1">
    <property type="entry name" value="TOXIN BC_0920"/>
    <property type="match status" value="1"/>
</dbReference>
<dbReference type="RefSeq" id="WP_088269155.1">
    <property type="nucleotide sequence ID" value="NZ_BMKI01000002.1"/>
</dbReference>
<dbReference type="InterPro" id="IPR051768">
    <property type="entry name" value="Bact_secretion_toxin"/>
</dbReference>
<proteinExistence type="inferred from homology"/>
<evidence type="ECO:0000256" key="1">
    <source>
        <dbReference type="ARBA" id="ARBA00034117"/>
    </source>
</evidence>
<accession>A0ABQ1NXG5</accession>
<gene>
    <name evidence="3" type="ORF">GCM10011573_13340</name>
</gene>
<protein>
    <recommendedName>
        <fullName evidence="2">LXG domain-containing protein</fullName>
    </recommendedName>
</protein>
<comment type="similarity">
    <text evidence="1">In the N-terminal section; belongs to the LXG family.</text>
</comment>
<organism evidence="3 4">
    <name type="scientific">Enterococcus wangshanyuanii</name>
    <dbReference type="NCBI Taxonomy" id="2005703"/>
    <lineage>
        <taxon>Bacteria</taxon>
        <taxon>Bacillati</taxon>
        <taxon>Bacillota</taxon>
        <taxon>Bacilli</taxon>
        <taxon>Lactobacillales</taxon>
        <taxon>Enterococcaceae</taxon>
        <taxon>Enterococcus</taxon>
    </lineage>
</organism>
<keyword evidence="4" id="KW-1185">Reference proteome</keyword>
<evidence type="ECO:0000313" key="4">
    <source>
        <dbReference type="Proteomes" id="UP000630615"/>
    </source>
</evidence>
<reference evidence="4" key="1">
    <citation type="journal article" date="2019" name="Int. J. Syst. Evol. Microbiol.">
        <title>The Global Catalogue of Microorganisms (GCM) 10K type strain sequencing project: providing services to taxonomists for standard genome sequencing and annotation.</title>
        <authorList>
            <consortium name="The Broad Institute Genomics Platform"/>
            <consortium name="The Broad Institute Genome Sequencing Center for Infectious Disease"/>
            <person name="Wu L."/>
            <person name="Ma J."/>
        </authorList>
    </citation>
    <scope>NUCLEOTIDE SEQUENCE [LARGE SCALE GENOMIC DNA]</scope>
    <source>
        <strain evidence="4">CGMCC 1.15942</strain>
    </source>
</reference>
<dbReference type="Proteomes" id="UP000630615">
    <property type="component" value="Unassembled WGS sequence"/>
</dbReference>
<sequence>MGLKFYVHEAQTRSSQASQLNSQAGQAIASLQQSIHSFLSAPLSSKAYDSAKSYFLTVYTPLCQSAIMTGEAMEAAHKRFLSEYQGSVSGIDTDEDLILEEINQLERLKQSLDQQMRTAKTPRPDLERRYMNACDVIEKRREKLEKFHAYNALSASIFSECEACQQEFDNGLAQVKDCKAWNPATGTFDISRLNMTWAKPINARWQAREKMKQEAKMKEVNQAIGNLDGYTIICSDLGTSKKWYLIKNGKPLPIKDYPRLYEQLDKCKDYLQPGQYNIEDVLVMKNEMPLVPGVGMLGNLGKAGRVFDVIRKGTEALKVGQSISNLVNNAPTINLATERAIDDVLKDAEDTTTNKRNDPKNYEKTGDYADAIDDFNSLGLDDVSNLSNGDGMSGTLKDGRTVIVRPTSKSGGATIEIQRPNGKPTIKIRYK</sequence>